<evidence type="ECO:0000313" key="2">
    <source>
        <dbReference type="Proteomes" id="UP000435112"/>
    </source>
</evidence>
<dbReference type="EMBL" id="QXFU01004823">
    <property type="protein sequence ID" value="KAE8966886.1"/>
    <property type="molecule type" value="Genomic_DNA"/>
</dbReference>
<reference evidence="1 2" key="1">
    <citation type="submission" date="2018-09" db="EMBL/GenBank/DDBJ databases">
        <title>Genomic investigation of the strawberry pathogen Phytophthora fragariae indicates pathogenicity is determined by transcriptional variation in three key races.</title>
        <authorList>
            <person name="Adams T.M."/>
            <person name="Armitage A.D."/>
            <person name="Sobczyk M.K."/>
            <person name="Bates H.J."/>
            <person name="Dunwell J.M."/>
            <person name="Nellist C.F."/>
            <person name="Harrison R.J."/>
        </authorList>
    </citation>
    <scope>NUCLEOTIDE SEQUENCE [LARGE SCALE GENOMIC DNA]</scope>
    <source>
        <strain evidence="1 2">SCRP324</strain>
    </source>
</reference>
<organism evidence="1 2">
    <name type="scientific">Phytophthora rubi</name>
    <dbReference type="NCBI Taxonomy" id="129364"/>
    <lineage>
        <taxon>Eukaryota</taxon>
        <taxon>Sar</taxon>
        <taxon>Stramenopiles</taxon>
        <taxon>Oomycota</taxon>
        <taxon>Peronosporomycetes</taxon>
        <taxon>Peronosporales</taxon>
        <taxon>Peronosporaceae</taxon>
        <taxon>Phytophthora</taxon>
    </lineage>
</organism>
<dbReference type="Proteomes" id="UP000435112">
    <property type="component" value="Unassembled WGS sequence"/>
</dbReference>
<accession>A0A6A3HAK6</accession>
<sequence length="105" mass="10848">MPTFCLLAASSTSSSGGRFVRFGTTTMTAVSTDLPREPIGDVTFKGSLVSMSYTARSGAATAAMWLSLYITFTAFFRFSTVAFSVNGTEAGAVPSNGSCVCASIS</sequence>
<protein>
    <submittedName>
        <fullName evidence="1">Uncharacterized protein</fullName>
    </submittedName>
</protein>
<comment type="caution">
    <text evidence="1">The sequence shown here is derived from an EMBL/GenBank/DDBJ whole genome shotgun (WGS) entry which is preliminary data.</text>
</comment>
<name>A0A6A3HAK6_9STRA</name>
<gene>
    <name evidence="1" type="ORF">PR002_g28230</name>
</gene>
<evidence type="ECO:0000313" key="1">
    <source>
        <dbReference type="EMBL" id="KAE8966886.1"/>
    </source>
</evidence>
<dbReference type="AlphaFoldDB" id="A0A6A3HAK6"/>
<proteinExistence type="predicted"/>